<dbReference type="Pfam" id="PF13246">
    <property type="entry name" value="Cation_ATPase"/>
    <property type="match status" value="1"/>
</dbReference>
<dbReference type="PANTHER" id="PTHR24092">
    <property type="entry name" value="PROBABLE PHOSPHOLIPID-TRANSPORTING ATPASE"/>
    <property type="match status" value="1"/>
</dbReference>
<evidence type="ECO:0000313" key="2">
    <source>
        <dbReference type="Proteomes" id="UP001620626"/>
    </source>
</evidence>
<accession>A0ABD2IHE7</accession>
<dbReference type="Proteomes" id="UP001620626">
    <property type="component" value="Unassembled WGS sequence"/>
</dbReference>
<organism evidence="1 2">
    <name type="scientific">Heterodera trifolii</name>
    <dbReference type="NCBI Taxonomy" id="157864"/>
    <lineage>
        <taxon>Eukaryota</taxon>
        <taxon>Metazoa</taxon>
        <taxon>Ecdysozoa</taxon>
        <taxon>Nematoda</taxon>
        <taxon>Chromadorea</taxon>
        <taxon>Rhabditida</taxon>
        <taxon>Tylenchina</taxon>
        <taxon>Tylenchomorpha</taxon>
        <taxon>Tylenchoidea</taxon>
        <taxon>Heteroderidae</taxon>
        <taxon>Heteroderinae</taxon>
        <taxon>Heterodera</taxon>
    </lineage>
</organism>
<name>A0ABD2IHE7_9BILA</name>
<reference evidence="1 2" key="1">
    <citation type="submission" date="2024-10" db="EMBL/GenBank/DDBJ databases">
        <authorList>
            <person name="Kim D."/>
        </authorList>
    </citation>
    <scope>NUCLEOTIDE SEQUENCE [LARGE SCALE GENOMIC DNA]</scope>
    <source>
        <strain evidence="1">BH-2024</strain>
    </source>
</reference>
<dbReference type="Gene3D" id="3.40.1110.10">
    <property type="entry name" value="Calcium-transporting ATPase, cytoplasmic domain N"/>
    <property type="match status" value="1"/>
</dbReference>
<dbReference type="AlphaFoldDB" id="A0ABD2IHE7"/>
<sequence length="119" mass="13588">MLHSCDRALSDYAQKGYRTLCFASAVLEADTYARWSRQFKTASTAIEEREKKLAAVAEKIERNLQLVAVTAIEDKLQENVPLTHSELCWRLGIRIWMLNRRQVGDGPFKIGADRPPLCH</sequence>
<evidence type="ECO:0000313" key="1">
    <source>
        <dbReference type="EMBL" id="KAL3078681.1"/>
    </source>
</evidence>
<dbReference type="InterPro" id="IPR023299">
    <property type="entry name" value="ATPase_P-typ_cyto_dom_N"/>
</dbReference>
<comment type="caution">
    <text evidence="1">The sequence shown here is derived from an EMBL/GenBank/DDBJ whole genome shotgun (WGS) entry which is preliminary data.</text>
</comment>
<keyword evidence="2" id="KW-1185">Reference proteome</keyword>
<proteinExistence type="predicted"/>
<gene>
    <name evidence="1" type="ORF">niasHT_034831</name>
</gene>
<protein>
    <submittedName>
        <fullName evidence="1">Uncharacterized protein</fullName>
    </submittedName>
</protein>
<dbReference type="EMBL" id="JBICBT010001199">
    <property type="protein sequence ID" value="KAL3078681.1"/>
    <property type="molecule type" value="Genomic_DNA"/>
</dbReference>